<name>A0A7Z2W2E7_9BURK</name>
<evidence type="ECO:0000256" key="1">
    <source>
        <dbReference type="ARBA" id="ARBA00022801"/>
    </source>
</evidence>
<feature type="domain" description="BD-FAE-like" evidence="3">
    <location>
        <begin position="83"/>
        <end position="283"/>
    </location>
</feature>
<dbReference type="InterPro" id="IPR029058">
    <property type="entry name" value="AB_hydrolase_fold"/>
</dbReference>
<dbReference type="InterPro" id="IPR050300">
    <property type="entry name" value="GDXG_lipolytic_enzyme"/>
</dbReference>
<organism evidence="4 5">
    <name type="scientific">Massilia forsythiae</name>
    <dbReference type="NCBI Taxonomy" id="2728020"/>
    <lineage>
        <taxon>Bacteria</taxon>
        <taxon>Pseudomonadati</taxon>
        <taxon>Pseudomonadota</taxon>
        <taxon>Betaproteobacteria</taxon>
        <taxon>Burkholderiales</taxon>
        <taxon>Oxalobacteraceae</taxon>
        <taxon>Telluria group</taxon>
        <taxon>Massilia</taxon>
    </lineage>
</organism>
<keyword evidence="1 4" id="KW-0378">Hydrolase</keyword>
<gene>
    <name evidence="4" type="ORF">HH212_18955</name>
</gene>
<evidence type="ECO:0000313" key="4">
    <source>
        <dbReference type="EMBL" id="QJE03464.1"/>
    </source>
</evidence>
<keyword evidence="2" id="KW-0732">Signal</keyword>
<feature type="chain" id="PRO_5030730397" evidence="2">
    <location>
        <begin position="21"/>
        <end position="347"/>
    </location>
</feature>
<accession>A0A7Z2W2E7</accession>
<reference evidence="4 5" key="1">
    <citation type="submission" date="2020-04" db="EMBL/GenBank/DDBJ databases">
        <title>Genome sequencing of novel species.</title>
        <authorList>
            <person name="Heo J."/>
            <person name="Kim S.-J."/>
            <person name="Kim J.-S."/>
            <person name="Hong S.-B."/>
            <person name="Kwon S.-W."/>
        </authorList>
    </citation>
    <scope>NUCLEOTIDE SEQUENCE [LARGE SCALE GENOMIC DNA]</scope>
    <source>
        <strain evidence="4 5">GN2-R2</strain>
    </source>
</reference>
<dbReference type="AlphaFoldDB" id="A0A7Z2W2E7"/>
<dbReference type="EMBL" id="CP051685">
    <property type="protein sequence ID" value="QJE03464.1"/>
    <property type="molecule type" value="Genomic_DNA"/>
</dbReference>
<dbReference type="SUPFAM" id="SSF53474">
    <property type="entry name" value="alpha/beta-Hydrolases"/>
    <property type="match status" value="1"/>
</dbReference>
<sequence length="347" mass="36012">MGAALLAVLAPLAQSAAQTAAASVAAPAPAPAPAPESYTAETTWAKLAKTYPFIRIASRAVPATVRAVEDITYVQRGTHALQLDLYLPAAKAGERPPAPAIVLVHGGGWRAGLRSNLAPLAIRLAERGYAAATIGYRLSPEAGYPAAVLDAKAAVRWLRAHGQSYGIDGARIAIGGASAGGQVASLAGVTADREIVEPAAAVDAADAATAPGKVSSAVQAIVNIDGLSDFTAPEALRYEDDPAKQPSSAGAWFGGRYAQKEALWREASPTFHVTRETPPILFIGSAQPRFSMGREAMIGKMTALGIPSRVVMVPDTPHSFWLFDPWLAPTVEATAAFLDKYLRGAGS</sequence>
<dbReference type="Proteomes" id="UP000502415">
    <property type="component" value="Chromosome"/>
</dbReference>
<feature type="signal peptide" evidence="2">
    <location>
        <begin position="1"/>
        <end position="20"/>
    </location>
</feature>
<protein>
    <submittedName>
        <fullName evidence="4">Alpha/beta hydrolase</fullName>
    </submittedName>
</protein>
<evidence type="ECO:0000313" key="5">
    <source>
        <dbReference type="Proteomes" id="UP000502415"/>
    </source>
</evidence>
<keyword evidence="5" id="KW-1185">Reference proteome</keyword>
<dbReference type="InterPro" id="IPR049492">
    <property type="entry name" value="BD-FAE-like_dom"/>
</dbReference>
<dbReference type="PANTHER" id="PTHR48081:SF13">
    <property type="entry name" value="ALPHA_BETA HYDROLASE"/>
    <property type="match status" value="1"/>
</dbReference>
<evidence type="ECO:0000259" key="3">
    <source>
        <dbReference type="Pfam" id="PF20434"/>
    </source>
</evidence>
<dbReference type="GO" id="GO:0016787">
    <property type="term" value="F:hydrolase activity"/>
    <property type="evidence" value="ECO:0007669"/>
    <property type="project" value="UniProtKB-KW"/>
</dbReference>
<dbReference type="Gene3D" id="3.40.50.1820">
    <property type="entry name" value="alpha/beta hydrolase"/>
    <property type="match status" value="1"/>
</dbReference>
<proteinExistence type="predicted"/>
<evidence type="ECO:0000256" key="2">
    <source>
        <dbReference type="SAM" id="SignalP"/>
    </source>
</evidence>
<dbReference type="Pfam" id="PF20434">
    <property type="entry name" value="BD-FAE"/>
    <property type="match status" value="1"/>
</dbReference>
<dbReference type="KEGG" id="mfy:HH212_18955"/>
<dbReference type="PANTHER" id="PTHR48081">
    <property type="entry name" value="AB HYDROLASE SUPERFAMILY PROTEIN C4A8.06C"/>
    <property type="match status" value="1"/>
</dbReference>